<evidence type="ECO:0000313" key="2">
    <source>
        <dbReference type="Proteomes" id="UP001642483"/>
    </source>
</evidence>
<accession>A0ABP0F610</accession>
<sequence length="128" mass="14322">MEDVDDDVKANHPCRDSNPEVLCAFQQFWRSEVRRWFSVTGFVECQSITWVKDAVPILSGGAHYVAYSAGSSCASGGRCEEATVASAALTSNLTPAESGHFNETSEFKKRVLYYAFRKIVTRVILREY</sequence>
<keyword evidence="2" id="KW-1185">Reference proteome</keyword>
<gene>
    <name evidence="1" type="ORF">CVLEPA_LOCUS3985</name>
</gene>
<protein>
    <submittedName>
        <fullName evidence="1">Uncharacterized protein</fullName>
    </submittedName>
</protein>
<proteinExistence type="predicted"/>
<organism evidence="1 2">
    <name type="scientific">Clavelina lepadiformis</name>
    <name type="common">Light-bulb sea squirt</name>
    <name type="synonym">Ascidia lepadiformis</name>
    <dbReference type="NCBI Taxonomy" id="159417"/>
    <lineage>
        <taxon>Eukaryota</taxon>
        <taxon>Metazoa</taxon>
        <taxon>Chordata</taxon>
        <taxon>Tunicata</taxon>
        <taxon>Ascidiacea</taxon>
        <taxon>Aplousobranchia</taxon>
        <taxon>Clavelinidae</taxon>
        <taxon>Clavelina</taxon>
    </lineage>
</organism>
<evidence type="ECO:0000313" key="1">
    <source>
        <dbReference type="EMBL" id="CAK8674271.1"/>
    </source>
</evidence>
<name>A0ABP0F610_CLALP</name>
<reference evidence="1 2" key="1">
    <citation type="submission" date="2024-02" db="EMBL/GenBank/DDBJ databases">
        <authorList>
            <person name="Daric V."/>
            <person name="Darras S."/>
        </authorList>
    </citation>
    <scope>NUCLEOTIDE SEQUENCE [LARGE SCALE GENOMIC DNA]</scope>
</reference>
<comment type="caution">
    <text evidence="1">The sequence shown here is derived from an EMBL/GenBank/DDBJ whole genome shotgun (WGS) entry which is preliminary data.</text>
</comment>
<dbReference type="Proteomes" id="UP001642483">
    <property type="component" value="Unassembled WGS sequence"/>
</dbReference>
<dbReference type="EMBL" id="CAWYQH010000013">
    <property type="protein sequence ID" value="CAK8674271.1"/>
    <property type="molecule type" value="Genomic_DNA"/>
</dbReference>